<reference evidence="8" key="1">
    <citation type="submission" date="2016-07" db="EMBL/GenBank/DDBJ databases">
        <authorList>
            <person name="Florea S."/>
            <person name="Webb J.S."/>
            <person name="Jaromczyk J."/>
            <person name="Schardl C.L."/>
        </authorList>
    </citation>
    <scope>NUCLEOTIDE SEQUENCE [LARGE SCALE GENOMIC DNA]</scope>
    <source>
        <strain evidence="8">Z6</strain>
    </source>
</reference>
<keyword evidence="3 6" id="KW-1133">Transmembrane helix</keyword>
<keyword evidence="8" id="KW-1185">Reference proteome</keyword>
<gene>
    <name evidence="7" type="ORF">U472_10910</name>
</gene>
<dbReference type="GO" id="GO:0015499">
    <property type="term" value="F:formate transmembrane transporter activity"/>
    <property type="evidence" value="ECO:0007669"/>
    <property type="project" value="TreeGrafter"/>
</dbReference>
<dbReference type="AlphaFoldDB" id="A0A1C0A8D9"/>
<dbReference type="GO" id="GO:0005886">
    <property type="term" value="C:plasma membrane"/>
    <property type="evidence" value="ECO:0007669"/>
    <property type="project" value="TreeGrafter"/>
</dbReference>
<evidence type="ECO:0000256" key="4">
    <source>
        <dbReference type="ARBA" id="ARBA00023136"/>
    </source>
</evidence>
<dbReference type="Pfam" id="PF01226">
    <property type="entry name" value="Form_Nir_trans"/>
    <property type="match status" value="1"/>
</dbReference>
<dbReference type="InterPro" id="IPR024002">
    <property type="entry name" value="For/NO2_transpt_CS"/>
</dbReference>
<comment type="similarity">
    <text evidence="5">Belongs to the FNT transporter (TC 1.A.16) family.</text>
</comment>
<name>A0A1C0A8D9_9FIRM</name>
<dbReference type="OrthoDB" id="9786493at2"/>
<evidence type="ECO:0000256" key="5">
    <source>
        <dbReference type="ARBA" id="ARBA00049660"/>
    </source>
</evidence>
<feature type="transmembrane region" description="Helical" evidence="6">
    <location>
        <begin position="104"/>
        <end position="127"/>
    </location>
</feature>
<comment type="subcellular location">
    <subcellularLocation>
        <location evidence="1">Membrane</location>
        <topology evidence="1">Multi-pass membrane protein</topology>
    </subcellularLocation>
</comment>
<dbReference type="PROSITE" id="PS01005">
    <property type="entry name" value="FORMATE_NITRITE_TP_1"/>
    <property type="match status" value="1"/>
</dbReference>
<dbReference type="Proteomes" id="UP000093514">
    <property type="component" value="Unassembled WGS sequence"/>
</dbReference>
<proteinExistence type="inferred from homology"/>
<evidence type="ECO:0000256" key="6">
    <source>
        <dbReference type="SAM" id="Phobius"/>
    </source>
</evidence>
<feature type="transmembrane region" description="Helical" evidence="6">
    <location>
        <begin position="247"/>
        <end position="270"/>
    </location>
</feature>
<dbReference type="InterPro" id="IPR023271">
    <property type="entry name" value="Aquaporin-like"/>
</dbReference>
<keyword evidence="4 6" id="KW-0472">Membrane</keyword>
<dbReference type="RefSeq" id="WP_068718387.1">
    <property type="nucleotide sequence ID" value="NZ_LWDV01000009.1"/>
</dbReference>
<evidence type="ECO:0000313" key="7">
    <source>
        <dbReference type="EMBL" id="OCL26498.1"/>
    </source>
</evidence>
<evidence type="ECO:0000256" key="3">
    <source>
        <dbReference type="ARBA" id="ARBA00022989"/>
    </source>
</evidence>
<protein>
    <recommendedName>
        <fullName evidence="9">Formate/nitrite transporter</fullName>
    </recommendedName>
</protein>
<feature type="transmembrane region" description="Helical" evidence="6">
    <location>
        <begin position="29"/>
        <end position="47"/>
    </location>
</feature>
<evidence type="ECO:0000256" key="1">
    <source>
        <dbReference type="ARBA" id="ARBA00004141"/>
    </source>
</evidence>
<dbReference type="PANTHER" id="PTHR30520">
    <property type="entry name" value="FORMATE TRANSPORTER-RELATED"/>
    <property type="match status" value="1"/>
</dbReference>
<feature type="transmembrane region" description="Helical" evidence="6">
    <location>
        <begin position="155"/>
        <end position="177"/>
    </location>
</feature>
<dbReference type="InterPro" id="IPR000292">
    <property type="entry name" value="For/NO2_transpt"/>
</dbReference>
<dbReference type="PANTHER" id="PTHR30520:SF6">
    <property type="entry name" value="FORMATE_NITRATE FAMILY TRANSPORTER (EUROFUNG)"/>
    <property type="match status" value="1"/>
</dbReference>
<sequence length="287" mass="30896">MEKRYLKPKETIEYTIESGVKKTHRSNSIILLSAIIAGVFIAMGALSSNTAAYTIKNSGAAKVVTGAIFPVGLMLIIIVGADLFTSNCLLLISTLEKRIKWGSFLKVLGIVYIGNFLGAVLIAIMTISAGQFDAGNGALGAYHIHLALHKLEASFGQAIILGTLCNIIVCAAALAMYSAQDITSKVWGGFFPIFAFIIAGFQHSIANMYYIPAGIIASKNPLYLKAGHFTQSELAKLTWKHFFIDNLLPVTIGNIIGGAVIIGVSYWYIFAYQKYNTSAKNSKNIAA</sequence>
<keyword evidence="2 6" id="KW-0812">Transmembrane</keyword>
<dbReference type="EMBL" id="LWDV01000009">
    <property type="protein sequence ID" value="OCL26498.1"/>
    <property type="molecule type" value="Genomic_DNA"/>
</dbReference>
<feature type="transmembrane region" description="Helical" evidence="6">
    <location>
        <begin position="67"/>
        <end position="92"/>
    </location>
</feature>
<accession>A0A1C0A8D9</accession>
<evidence type="ECO:0000313" key="8">
    <source>
        <dbReference type="Proteomes" id="UP000093514"/>
    </source>
</evidence>
<feature type="transmembrane region" description="Helical" evidence="6">
    <location>
        <begin position="189"/>
        <end position="211"/>
    </location>
</feature>
<reference evidence="7 8" key="2">
    <citation type="submission" date="2016-08" db="EMBL/GenBank/DDBJ databases">
        <title>Orenia metallireducens sp. nov. strain Z6, a Novel Metal-reducing Firmicute from the Deep Subsurface.</title>
        <authorList>
            <person name="Maxim B.I."/>
            <person name="Kenneth K."/>
            <person name="Flynn T.M."/>
            <person name="Oloughlin E.J."/>
            <person name="Locke R.A."/>
            <person name="Weber J.R."/>
            <person name="Egan S.M."/>
            <person name="Mackie R.I."/>
            <person name="Cann I.K."/>
        </authorList>
    </citation>
    <scope>NUCLEOTIDE SEQUENCE [LARGE SCALE GENOMIC DNA]</scope>
    <source>
        <strain evidence="7 8">Z6</strain>
    </source>
</reference>
<evidence type="ECO:0000256" key="2">
    <source>
        <dbReference type="ARBA" id="ARBA00022692"/>
    </source>
</evidence>
<evidence type="ECO:0008006" key="9">
    <source>
        <dbReference type="Google" id="ProtNLM"/>
    </source>
</evidence>
<comment type="caution">
    <text evidence="7">The sequence shown here is derived from an EMBL/GenBank/DDBJ whole genome shotgun (WGS) entry which is preliminary data.</text>
</comment>
<dbReference type="Gene3D" id="1.20.1080.10">
    <property type="entry name" value="Glycerol uptake facilitator protein"/>
    <property type="match status" value="1"/>
</dbReference>
<organism evidence="7 8">
    <name type="scientific">Orenia metallireducens</name>
    <dbReference type="NCBI Taxonomy" id="1413210"/>
    <lineage>
        <taxon>Bacteria</taxon>
        <taxon>Bacillati</taxon>
        <taxon>Bacillota</taxon>
        <taxon>Clostridia</taxon>
        <taxon>Halanaerobiales</taxon>
        <taxon>Halobacteroidaceae</taxon>
        <taxon>Orenia</taxon>
    </lineage>
</organism>